<accession>A0A1H6A522</accession>
<dbReference type="AlphaFoldDB" id="A0A1H6A522"/>
<dbReference type="Pfam" id="PF07475">
    <property type="entry name" value="Hpr_kinase_C"/>
    <property type="match status" value="1"/>
</dbReference>
<evidence type="ECO:0000313" key="3">
    <source>
        <dbReference type="Proteomes" id="UP000236743"/>
    </source>
</evidence>
<dbReference type="RefSeq" id="WP_103873089.1">
    <property type="nucleotide sequence ID" value="NZ_FNUY01000005.1"/>
</dbReference>
<dbReference type="GO" id="GO:0006109">
    <property type="term" value="P:regulation of carbohydrate metabolic process"/>
    <property type="evidence" value="ECO:0007669"/>
    <property type="project" value="InterPro"/>
</dbReference>
<reference evidence="2 3" key="1">
    <citation type="submission" date="2016-10" db="EMBL/GenBank/DDBJ databases">
        <authorList>
            <person name="de Groot N.N."/>
        </authorList>
    </citation>
    <scope>NUCLEOTIDE SEQUENCE [LARGE SCALE GENOMIC DNA]</scope>
    <source>
        <strain evidence="2 3">DSM 26656</strain>
    </source>
</reference>
<dbReference type="InterPro" id="IPR011104">
    <property type="entry name" value="Hpr_kin/Pase_C"/>
</dbReference>
<keyword evidence="2" id="KW-0418">Kinase</keyword>
<dbReference type="OrthoDB" id="8326226at2"/>
<dbReference type="Gene3D" id="3.40.50.300">
    <property type="entry name" value="P-loop containing nucleotide triphosphate hydrolases"/>
    <property type="match status" value="1"/>
</dbReference>
<dbReference type="GO" id="GO:0000155">
    <property type="term" value="F:phosphorelay sensor kinase activity"/>
    <property type="evidence" value="ECO:0007669"/>
    <property type="project" value="InterPro"/>
</dbReference>
<evidence type="ECO:0000259" key="1">
    <source>
        <dbReference type="Pfam" id="PF07475"/>
    </source>
</evidence>
<keyword evidence="3" id="KW-1185">Reference proteome</keyword>
<gene>
    <name evidence="2" type="ORF">SAMN04488115_105191</name>
</gene>
<organism evidence="2 3">
    <name type="scientific">Bosea lathyri</name>
    <dbReference type="NCBI Taxonomy" id="1036778"/>
    <lineage>
        <taxon>Bacteria</taxon>
        <taxon>Pseudomonadati</taxon>
        <taxon>Pseudomonadota</taxon>
        <taxon>Alphaproteobacteria</taxon>
        <taxon>Hyphomicrobiales</taxon>
        <taxon>Boseaceae</taxon>
        <taxon>Bosea</taxon>
    </lineage>
</organism>
<protein>
    <submittedName>
        <fullName evidence="2">Hpr(Ser) kinase/phosphatase</fullName>
    </submittedName>
</protein>
<dbReference type="GO" id="GO:0005524">
    <property type="term" value="F:ATP binding"/>
    <property type="evidence" value="ECO:0007669"/>
    <property type="project" value="InterPro"/>
</dbReference>
<evidence type="ECO:0000313" key="2">
    <source>
        <dbReference type="EMBL" id="SEG43127.1"/>
    </source>
</evidence>
<keyword evidence="2" id="KW-0808">Transferase</keyword>
<dbReference type="InterPro" id="IPR027417">
    <property type="entry name" value="P-loop_NTPase"/>
</dbReference>
<dbReference type="SUPFAM" id="SSF53795">
    <property type="entry name" value="PEP carboxykinase-like"/>
    <property type="match status" value="1"/>
</dbReference>
<dbReference type="EMBL" id="FNUY01000005">
    <property type="protein sequence ID" value="SEG43127.1"/>
    <property type="molecule type" value="Genomic_DNA"/>
</dbReference>
<dbReference type="Proteomes" id="UP000236743">
    <property type="component" value="Unassembled WGS sequence"/>
</dbReference>
<name>A0A1H6A522_9HYPH</name>
<proteinExistence type="predicted"/>
<feature type="domain" description="HPr kinase/phosphorylase C-terminal" evidence="1">
    <location>
        <begin position="11"/>
        <end position="89"/>
    </location>
</feature>
<sequence>MNNAEAGGSDSRIHASTIAIGEAGVLIRGKSGAGKSVLALALITLAKQEGLFARLVADDRTALSVRGGRLLARPVAPLEGLVERRGFGLTPEPHIPAIVVRLIVDVSGEEPPRMPEAEDLVAQLVGIDLPRLTAMGRPGDERLVLAALKLFIDSG</sequence>